<accession>A0ABQ4A685</accession>
<evidence type="ECO:0000313" key="1">
    <source>
        <dbReference type="EMBL" id="GIE26360.1"/>
    </source>
</evidence>
<reference evidence="1 2" key="1">
    <citation type="submission" date="2021-01" db="EMBL/GenBank/DDBJ databases">
        <title>Whole genome shotgun sequence of Actinoplanes humidus NBRC 14915.</title>
        <authorList>
            <person name="Komaki H."/>
            <person name="Tamura T."/>
        </authorList>
    </citation>
    <scope>NUCLEOTIDE SEQUENCE [LARGE SCALE GENOMIC DNA]</scope>
    <source>
        <strain evidence="1 2">NBRC 14915</strain>
    </source>
</reference>
<gene>
    <name evidence="1" type="ORF">Ahu01nite_094620</name>
</gene>
<protein>
    <recommendedName>
        <fullName evidence="3">Core-binding (CB) domain-containing protein</fullName>
    </recommendedName>
</protein>
<organism evidence="1 2">
    <name type="scientific">Winogradskya humida</name>
    <dbReference type="NCBI Taxonomy" id="113566"/>
    <lineage>
        <taxon>Bacteria</taxon>
        <taxon>Bacillati</taxon>
        <taxon>Actinomycetota</taxon>
        <taxon>Actinomycetes</taxon>
        <taxon>Micromonosporales</taxon>
        <taxon>Micromonosporaceae</taxon>
        <taxon>Winogradskya</taxon>
    </lineage>
</organism>
<proteinExistence type="predicted"/>
<name>A0ABQ4A685_9ACTN</name>
<dbReference type="Proteomes" id="UP000603200">
    <property type="component" value="Unassembled WGS sequence"/>
</dbReference>
<comment type="caution">
    <text evidence="1">The sequence shown here is derived from an EMBL/GenBank/DDBJ whole genome shotgun (WGS) entry which is preliminary data.</text>
</comment>
<dbReference type="EMBL" id="BOMN01000142">
    <property type="protein sequence ID" value="GIE26360.1"/>
    <property type="molecule type" value="Genomic_DNA"/>
</dbReference>
<evidence type="ECO:0008006" key="3">
    <source>
        <dbReference type="Google" id="ProtNLM"/>
    </source>
</evidence>
<evidence type="ECO:0000313" key="2">
    <source>
        <dbReference type="Proteomes" id="UP000603200"/>
    </source>
</evidence>
<sequence length="634" mass="69784">MPRRGEYAVPAAAPRELGGRLTRIGMRQVVRENGRRSPVVFDPSRYRCMTLAAELADEWVAYAELTRLSTPSVVTYRNTLRRFTAYADLHSDDASALSLAKDTAELAGLIHQWSRSLITEFAEGSTSPANYCNVLRTLIRFRAERDDAPVASSVQRLVSSPIPVPFGRTDELDEFTRQEKQALIRLAWEQVRVMEGRLGRGRALIASAQGHPADHGWFDPANLLWALDNGTTSFQEIRPWLPRLNEAPPVLIEIVRRGGGRPSGRMFRFQLMVALAALLYPRREDLQAFRLLLVAATGHAPEELTGVRVGDVEFTPSGVRLTMDKRRAGWVRHRQFDGPGPASHPAKGSLNAPELLRRLLAATEKARAALADTASGSVFLSGSVTIDGKFTVAPFASNSSSSSSFGRWVAGRGLSVSQPVDIRRMRKSVKVEKAIARRGVVADIADDHTYQTFMGHYAHGTTLHVISGSVVNRAQHRWLNTALHGPVVVDDEAVAGLDDPAAQAALGISLDQAQQIITGQLDMGVTSCRDPFDSPYSKAGELCAVAPLRCLECTHAFILPSNLPQLLLFAQYLERLRLRLSPQHFHTLWGQGHANLKAVLDARKDNEIALARRQIKDQGLTLQLPLAAHAEFDQ</sequence>
<keyword evidence="2" id="KW-1185">Reference proteome</keyword>